<dbReference type="HAMAP" id="MF_00156">
    <property type="entry name" value="PanB"/>
    <property type="match status" value="1"/>
</dbReference>
<evidence type="ECO:0000256" key="6">
    <source>
        <dbReference type="ARBA" id="ARBA00056497"/>
    </source>
</evidence>
<dbReference type="GO" id="GO:0032259">
    <property type="term" value="P:methylation"/>
    <property type="evidence" value="ECO:0007669"/>
    <property type="project" value="UniProtKB-KW"/>
</dbReference>
<feature type="active site" description="Proton acceptor" evidence="7 8">
    <location>
        <position position="176"/>
    </location>
</feature>
<dbReference type="PANTHER" id="PTHR20881:SF0">
    <property type="entry name" value="3-METHYL-2-OXOBUTANOATE HYDROXYMETHYLTRANSFERASE"/>
    <property type="match status" value="1"/>
</dbReference>
<dbReference type="NCBIfam" id="TIGR00222">
    <property type="entry name" value="panB"/>
    <property type="match status" value="1"/>
</dbReference>
<dbReference type="InterPro" id="IPR040442">
    <property type="entry name" value="Pyrv_kinase-like_dom_sf"/>
</dbReference>
<evidence type="ECO:0000256" key="2">
    <source>
        <dbReference type="ARBA" id="ARBA00008676"/>
    </source>
</evidence>
<dbReference type="GO" id="GO:0005737">
    <property type="term" value="C:cytoplasm"/>
    <property type="evidence" value="ECO:0007669"/>
    <property type="project" value="UniProtKB-SubCell"/>
</dbReference>
<comment type="subunit">
    <text evidence="3 7">Homodecamer; pentamer of dimers.</text>
</comment>
<dbReference type="InterPro" id="IPR003700">
    <property type="entry name" value="Pantoate_hydroxy_MeTrfase"/>
</dbReference>
<gene>
    <name evidence="7 11" type="primary">panB</name>
    <name evidence="11" type="ORF">NMK_3059</name>
</gene>
<keyword evidence="7" id="KW-0963">Cytoplasm</keyword>
<comment type="catalytic activity">
    <reaction evidence="7">
        <text>(6R)-5,10-methylene-5,6,7,8-tetrahydrofolate + 3-methyl-2-oxobutanoate + H2O = 2-dehydropantoate + (6S)-5,6,7,8-tetrahydrofolate</text>
        <dbReference type="Rhea" id="RHEA:11824"/>
        <dbReference type="ChEBI" id="CHEBI:11561"/>
        <dbReference type="ChEBI" id="CHEBI:11851"/>
        <dbReference type="ChEBI" id="CHEBI:15377"/>
        <dbReference type="ChEBI" id="CHEBI:15636"/>
        <dbReference type="ChEBI" id="CHEBI:57453"/>
        <dbReference type="EC" id="2.1.2.11"/>
    </reaction>
</comment>
<protein>
    <recommendedName>
        <fullName evidence="7">3-methyl-2-oxobutanoate hydroxymethyltransferase</fullName>
        <ecNumber evidence="7">2.1.2.11</ecNumber>
    </recommendedName>
    <alternativeName>
        <fullName evidence="7">Ketopantoate hydroxymethyltransferase</fullName>
        <shortName evidence="7">KPHMT</shortName>
    </alternativeName>
</protein>
<evidence type="ECO:0000313" key="12">
    <source>
        <dbReference type="Proteomes" id="UP000245081"/>
    </source>
</evidence>
<keyword evidence="5 7" id="KW-0808">Transferase</keyword>
<keyword evidence="12" id="KW-1185">Reference proteome</keyword>
<dbReference type="EC" id="2.1.2.11" evidence="7"/>
<dbReference type="GO" id="GO:0000287">
    <property type="term" value="F:magnesium ion binding"/>
    <property type="evidence" value="ECO:0007669"/>
    <property type="project" value="TreeGrafter"/>
</dbReference>
<name>A0A2R5FB40_9PROT</name>
<dbReference type="PANTHER" id="PTHR20881">
    <property type="entry name" value="3-METHYL-2-OXOBUTANOATE HYDROXYMETHYLTRANSFERASE"/>
    <property type="match status" value="1"/>
</dbReference>
<dbReference type="FunFam" id="3.20.20.60:FF:000003">
    <property type="entry name" value="3-methyl-2-oxobutanoate hydroxymethyltransferase"/>
    <property type="match status" value="1"/>
</dbReference>
<dbReference type="GO" id="GO:0003864">
    <property type="term" value="F:3-methyl-2-oxobutanoate hydroxymethyltransferase activity"/>
    <property type="evidence" value="ECO:0007669"/>
    <property type="project" value="UniProtKB-UniRule"/>
</dbReference>
<feature type="binding site" evidence="7 9">
    <location>
        <begin position="42"/>
        <end position="43"/>
    </location>
    <ligand>
        <name>3-methyl-2-oxobutanoate</name>
        <dbReference type="ChEBI" id="CHEBI:11851"/>
    </ligand>
</feature>
<keyword evidence="7 10" id="KW-0460">Magnesium</keyword>
<keyword evidence="11" id="KW-0489">Methyltransferase</keyword>
<comment type="cofactor">
    <cofactor evidence="7 10">
        <name>Mg(2+)</name>
        <dbReference type="ChEBI" id="CHEBI:18420"/>
    </cofactor>
    <text evidence="7 10">Binds 1 Mg(2+) ion per subunit.</text>
</comment>
<dbReference type="RefSeq" id="WP_109016592.1">
    <property type="nucleotide sequence ID" value="NZ_BDOQ01000018.1"/>
</dbReference>
<evidence type="ECO:0000256" key="7">
    <source>
        <dbReference type="HAMAP-Rule" id="MF_00156"/>
    </source>
</evidence>
<feature type="binding site" evidence="7 10">
    <location>
        <position position="42"/>
    </location>
    <ligand>
        <name>Mg(2+)</name>
        <dbReference type="ChEBI" id="CHEBI:18420"/>
    </ligand>
</feature>
<dbReference type="SUPFAM" id="SSF51621">
    <property type="entry name" value="Phosphoenolpyruvate/pyruvate domain"/>
    <property type="match status" value="1"/>
</dbReference>
<keyword evidence="4 7" id="KW-0566">Pantothenate biosynthesis</keyword>
<proteinExistence type="inferred from homology"/>
<feature type="binding site" evidence="7 9">
    <location>
        <position position="81"/>
    </location>
    <ligand>
        <name>3-methyl-2-oxobutanoate</name>
        <dbReference type="ChEBI" id="CHEBI:11851"/>
    </ligand>
</feature>
<evidence type="ECO:0000256" key="10">
    <source>
        <dbReference type="PIRSR" id="PIRSR000388-3"/>
    </source>
</evidence>
<dbReference type="InterPro" id="IPR015813">
    <property type="entry name" value="Pyrv/PenolPyrv_kinase-like_dom"/>
</dbReference>
<evidence type="ECO:0000256" key="3">
    <source>
        <dbReference type="ARBA" id="ARBA00011424"/>
    </source>
</evidence>
<dbReference type="CDD" id="cd06557">
    <property type="entry name" value="KPHMT-like"/>
    <property type="match status" value="1"/>
</dbReference>
<evidence type="ECO:0000256" key="4">
    <source>
        <dbReference type="ARBA" id="ARBA00022655"/>
    </source>
</evidence>
<dbReference type="PIRSF" id="PIRSF000388">
    <property type="entry name" value="Pantoate_hydroxy_MeTrfase"/>
    <property type="match status" value="1"/>
</dbReference>
<dbReference type="UniPathway" id="UPA00028">
    <property type="reaction ID" value="UER00003"/>
</dbReference>
<comment type="caution">
    <text evidence="11">The sequence shown here is derived from an EMBL/GenBank/DDBJ whole genome shotgun (WGS) entry which is preliminary data.</text>
</comment>
<reference evidence="11 12" key="1">
    <citation type="journal article" date="2018" name="Environ. Microbiol.">
        <title>Isolation and genomic characterization of Novimethylophilus kurashikiensis gen. nov. sp. nov., a new lanthanide-dependent methylotrophic species of Methylophilaceae.</title>
        <authorList>
            <person name="Lv H."/>
            <person name="Sahin N."/>
            <person name="Tani A."/>
        </authorList>
    </citation>
    <scope>NUCLEOTIDE SEQUENCE [LARGE SCALE GENOMIC DNA]</scope>
    <source>
        <strain evidence="11 12">La2-4</strain>
    </source>
</reference>
<feature type="binding site" evidence="7 9">
    <location>
        <position position="109"/>
    </location>
    <ligand>
        <name>3-methyl-2-oxobutanoate</name>
        <dbReference type="ChEBI" id="CHEBI:11851"/>
    </ligand>
</feature>
<accession>A0A2R5FB40</accession>
<keyword evidence="7 10" id="KW-0479">Metal-binding</keyword>
<dbReference type="NCBIfam" id="NF001452">
    <property type="entry name" value="PRK00311.1"/>
    <property type="match status" value="1"/>
</dbReference>
<comment type="similarity">
    <text evidence="2 7">Belongs to the PanB family.</text>
</comment>
<organism evidence="11 12">
    <name type="scientific">Novimethylophilus kurashikiensis</name>
    <dbReference type="NCBI Taxonomy" id="1825523"/>
    <lineage>
        <taxon>Bacteria</taxon>
        <taxon>Pseudomonadati</taxon>
        <taxon>Pseudomonadota</taxon>
        <taxon>Betaproteobacteria</taxon>
        <taxon>Nitrosomonadales</taxon>
        <taxon>Methylophilaceae</taxon>
        <taxon>Novimethylophilus</taxon>
    </lineage>
</organism>
<sequence>MTQSRINALTASGEKIAMLTCYDASFATLMEQADVDVLLVGDSLGMVLQGSNDTLDVSMQDMEYHTRCVANGADHTPIIADMPYGSDQDPLHALPNAHRLMAAGAHMVKLEGAKFDVVECLVANGIPVCGHLGFTPQSVHELGGYKVQGRDEASASQMLKDALALQQAGASMLVLEMVPAELAKTLTEALSIPTIGIGAGPHCDGQVLVVQDMLGIYPGKTPRFARNFLDGADSVQSALRHYVQAVKDGSFPTATHSF</sequence>
<dbReference type="GO" id="GO:0008168">
    <property type="term" value="F:methyltransferase activity"/>
    <property type="evidence" value="ECO:0007669"/>
    <property type="project" value="UniProtKB-KW"/>
</dbReference>
<comment type="function">
    <text evidence="6 7">Catalyzes the reversible reaction in which hydroxymethyl group from 5,10-methylenetetrahydrofolate is transferred onto alpha-ketoisovalerate to form ketopantoate.</text>
</comment>
<comment type="subcellular location">
    <subcellularLocation>
        <location evidence="7">Cytoplasm</location>
    </subcellularLocation>
</comment>
<dbReference type="OrthoDB" id="9781789at2"/>
<evidence type="ECO:0000313" key="11">
    <source>
        <dbReference type="EMBL" id="GBG15452.1"/>
    </source>
</evidence>
<dbReference type="Proteomes" id="UP000245081">
    <property type="component" value="Unassembled WGS sequence"/>
</dbReference>
<evidence type="ECO:0000256" key="9">
    <source>
        <dbReference type="PIRSR" id="PIRSR000388-2"/>
    </source>
</evidence>
<dbReference type="GO" id="GO:0015940">
    <property type="term" value="P:pantothenate biosynthetic process"/>
    <property type="evidence" value="ECO:0007669"/>
    <property type="project" value="UniProtKB-UniRule"/>
</dbReference>
<feature type="binding site" evidence="7 10">
    <location>
        <position position="111"/>
    </location>
    <ligand>
        <name>Mg(2+)</name>
        <dbReference type="ChEBI" id="CHEBI:18420"/>
    </ligand>
</feature>
<evidence type="ECO:0000256" key="5">
    <source>
        <dbReference type="ARBA" id="ARBA00022679"/>
    </source>
</evidence>
<dbReference type="AlphaFoldDB" id="A0A2R5FB40"/>
<evidence type="ECO:0000256" key="1">
    <source>
        <dbReference type="ARBA" id="ARBA00005033"/>
    </source>
</evidence>
<feature type="binding site" evidence="7 10">
    <location>
        <position position="81"/>
    </location>
    <ligand>
        <name>Mg(2+)</name>
        <dbReference type="ChEBI" id="CHEBI:18420"/>
    </ligand>
</feature>
<dbReference type="EMBL" id="BDOQ01000018">
    <property type="protein sequence ID" value="GBG15452.1"/>
    <property type="molecule type" value="Genomic_DNA"/>
</dbReference>
<dbReference type="Gene3D" id="3.20.20.60">
    <property type="entry name" value="Phosphoenolpyruvate-binding domains"/>
    <property type="match status" value="1"/>
</dbReference>
<dbReference type="Pfam" id="PF02548">
    <property type="entry name" value="Pantoate_transf"/>
    <property type="match status" value="1"/>
</dbReference>
<comment type="pathway">
    <text evidence="1 7">Cofactor biosynthesis; (R)-pantothenate biosynthesis; (R)-pantoate from 3-methyl-2-oxobutanoate: step 1/2.</text>
</comment>
<evidence type="ECO:0000256" key="8">
    <source>
        <dbReference type="PIRSR" id="PIRSR000388-1"/>
    </source>
</evidence>